<keyword evidence="3" id="KW-1185">Reference proteome</keyword>
<accession>A0A0L8AHQ2</accession>
<dbReference type="GO" id="GO:0006950">
    <property type="term" value="P:response to stress"/>
    <property type="evidence" value="ECO:0007669"/>
    <property type="project" value="TreeGrafter"/>
</dbReference>
<organism evidence="2 3">
    <name type="scientific">Roseivirga seohaensis subsp. aquiponti</name>
    <dbReference type="NCBI Taxonomy" id="1566026"/>
    <lineage>
        <taxon>Bacteria</taxon>
        <taxon>Pseudomonadati</taxon>
        <taxon>Bacteroidota</taxon>
        <taxon>Cytophagia</taxon>
        <taxon>Cytophagales</taxon>
        <taxon>Roseivirgaceae</taxon>
        <taxon>Roseivirga</taxon>
    </lineage>
</organism>
<dbReference type="InterPro" id="IPR036390">
    <property type="entry name" value="WH_DNA-bd_sf"/>
</dbReference>
<dbReference type="PATRIC" id="fig|1566026.4.peg.1454"/>
<dbReference type="Gene3D" id="1.10.10.10">
    <property type="entry name" value="Winged helix-like DNA-binding domain superfamily/Winged helix DNA-binding domain"/>
    <property type="match status" value="1"/>
</dbReference>
<dbReference type="PROSITE" id="PS50995">
    <property type="entry name" value="HTH_MARR_2"/>
    <property type="match status" value="1"/>
</dbReference>
<feature type="domain" description="HTH marR-type" evidence="1">
    <location>
        <begin position="14"/>
        <end position="147"/>
    </location>
</feature>
<dbReference type="RefSeq" id="WP_053224689.1">
    <property type="nucleotide sequence ID" value="NZ_JSVA01000018.1"/>
</dbReference>
<protein>
    <recommendedName>
        <fullName evidence="1">HTH marR-type domain-containing protein</fullName>
    </recommendedName>
</protein>
<evidence type="ECO:0000313" key="3">
    <source>
        <dbReference type="Proteomes" id="UP000036908"/>
    </source>
</evidence>
<dbReference type="AlphaFoldDB" id="A0A0L8AHQ2"/>
<dbReference type="SMART" id="SM00347">
    <property type="entry name" value="HTH_MARR"/>
    <property type="match status" value="1"/>
</dbReference>
<dbReference type="PANTHER" id="PTHR33164:SF43">
    <property type="entry name" value="HTH-TYPE TRANSCRIPTIONAL REPRESSOR YETL"/>
    <property type="match status" value="1"/>
</dbReference>
<sequence>MNTQTDAQNPKSIKEQLRANLLYSAYWLSDLTTEFLKQYDITQQQYNVLTILGEQHPDPISTKQIRERMIISNSDTSRLIDRLCDKGLAWKRPCTHDGRLIQAFIHEKGQALLNEINQNKNQLDDIMCNITEAEATVMNKLLNKMRFHSKEKMV</sequence>
<dbReference type="InterPro" id="IPR036388">
    <property type="entry name" value="WH-like_DNA-bd_sf"/>
</dbReference>
<name>A0A0L8AHQ2_9BACT</name>
<dbReference type="GO" id="GO:0003700">
    <property type="term" value="F:DNA-binding transcription factor activity"/>
    <property type="evidence" value="ECO:0007669"/>
    <property type="project" value="InterPro"/>
</dbReference>
<reference evidence="3" key="1">
    <citation type="submission" date="2014-11" db="EMBL/GenBank/DDBJ databases">
        <title>Genome sequencing of Roseivirga sp. D-25.</title>
        <authorList>
            <person name="Selvaratnam C."/>
            <person name="Thevarajoo S."/>
            <person name="Goh K.M."/>
            <person name="Eee R."/>
            <person name="Chan K.-G."/>
            <person name="Chong C.S."/>
        </authorList>
    </citation>
    <scope>NUCLEOTIDE SEQUENCE [LARGE SCALE GENOMIC DNA]</scope>
    <source>
        <strain evidence="3">D-25</strain>
    </source>
</reference>
<dbReference type="PRINTS" id="PR00598">
    <property type="entry name" value="HTHMARR"/>
</dbReference>
<gene>
    <name evidence="2" type="ORF">OB69_15670</name>
</gene>
<comment type="caution">
    <text evidence="2">The sequence shown here is derived from an EMBL/GenBank/DDBJ whole genome shotgun (WGS) entry which is preliminary data.</text>
</comment>
<evidence type="ECO:0000259" key="1">
    <source>
        <dbReference type="PROSITE" id="PS50995"/>
    </source>
</evidence>
<dbReference type="PANTHER" id="PTHR33164">
    <property type="entry name" value="TRANSCRIPTIONAL REGULATOR, MARR FAMILY"/>
    <property type="match status" value="1"/>
</dbReference>
<dbReference type="InterPro" id="IPR039422">
    <property type="entry name" value="MarR/SlyA-like"/>
</dbReference>
<proteinExistence type="predicted"/>
<dbReference type="EMBL" id="JSVA01000018">
    <property type="protein sequence ID" value="KOF01782.1"/>
    <property type="molecule type" value="Genomic_DNA"/>
</dbReference>
<dbReference type="OrthoDB" id="763883at2"/>
<evidence type="ECO:0000313" key="2">
    <source>
        <dbReference type="EMBL" id="KOF01782.1"/>
    </source>
</evidence>
<dbReference type="InterPro" id="IPR000835">
    <property type="entry name" value="HTH_MarR-typ"/>
</dbReference>
<dbReference type="Proteomes" id="UP000036908">
    <property type="component" value="Unassembled WGS sequence"/>
</dbReference>
<dbReference type="Pfam" id="PF12802">
    <property type="entry name" value="MarR_2"/>
    <property type="match status" value="1"/>
</dbReference>
<dbReference type="SUPFAM" id="SSF46785">
    <property type="entry name" value="Winged helix' DNA-binding domain"/>
    <property type="match status" value="1"/>
</dbReference>